<dbReference type="SUPFAM" id="SSF47336">
    <property type="entry name" value="ACP-like"/>
    <property type="match status" value="2"/>
</dbReference>
<keyword evidence="4" id="KW-0472">Membrane</keyword>
<dbReference type="SUPFAM" id="SSF51161">
    <property type="entry name" value="Trimeric LpxA-like enzymes"/>
    <property type="match status" value="2"/>
</dbReference>
<dbReference type="Pfam" id="PF00550">
    <property type="entry name" value="PP-binding"/>
    <property type="match status" value="1"/>
</dbReference>
<evidence type="ECO:0000259" key="5">
    <source>
        <dbReference type="PROSITE" id="PS50075"/>
    </source>
</evidence>
<keyword evidence="7" id="KW-1185">Reference proteome</keyword>
<evidence type="ECO:0000256" key="1">
    <source>
        <dbReference type="ARBA" id="ARBA00022450"/>
    </source>
</evidence>
<feature type="region of interest" description="Disordered" evidence="3">
    <location>
        <begin position="68"/>
        <end position="98"/>
    </location>
</feature>
<feature type="transmembrane region" description="Helical" evidence="4">
    <location>
        <begin position="686"/>
        <end position="712"/>
    </location>
</feature>
<dbReference type="InterPro" id="IPR009081">
    <property type="entry name" value="PP-bd_ACP"/>
</dbReference>
<dbReference type="InterPro" id="IPR006162">
    <property type="entry name" value="Ppantetheine_attach_site"/>
</dbReference>
<keyword evidence="4" id="KW-1133">Transmembrane helix</keyword>
<feature type="transmembrane region" description="Helical" evidence="4">
    <location>
        <begin position="933"/>
        <end position="958"/>
    </location>
</feature>
<gene>
    <name evidence="6" type="ORF">SO694_00036324</name>
</gene>
<evidence type="ECO:0000256" key="2">
    <source>
        <dbReference type="ARBA" id="ARBA00022553"/>
    </source>
</evidence>
<dbReference type="PROSITE" id="PS00012">
    <property type="entry name" value="PHOSPHOPANTETHEINE"/>
    <property type="match status" value="1"/>
</dbReference>
<evidence type="ECO:0000313" key="7">
    <source>
        <dbReference type="Proteomes" id="UP001363151"/>
    </source>
</evidence>
<feature type="transmembrane region" description="Helical" evidence="4">
    <location>
        <begin position="997"/>
        <end position="1020"/>
    </location>
</feature>
<organism evidence="6 7">
    <name type="scientific">Aureococcus anophagefferens</name>
    <name type="common">Harmful bloom alga</name>
    <dbReference type="NCBI Taxonomy" id="44056"/>
    <lineage>
        <taxon>Eukaryota</taxon>
        <taxon>Sar</taxon>
        <taxon>Stramenopiles</taxon>
        <taxon>Ochrophyta</taxon>
        <taxon>Pelagophyceae</taxon>
        <taxon>Pelagomonadales</taxon>
        <taxon>Pelagomonadaceae</taxon>
        <taxon>Aureococcus</taxon>
    </lineage>
</organism>
<evidence type="ECO:0000256" key="3">
    <source>
        <dbReference type="SAM" id="MobiDB-lite"/>
    </source>
</evidence>
<keyword evidence="4" id="KW-0812">Transmembrane</keyword>
<protein>
    <recommendedName>
        <fullName evidence="5">Carrier domain-containing protein</fullName>
    </recommendedName>
</protein>
<dbReference type="InterPro" id="IPR020806">
    <property type="entry name" value="PKS_PP-bd"/>
</dbReference>
<dbReference type="PROSITE" id="PS50075">
    <property type="entry name" value="CARRIER"/>
    <property type="match status" value="1"/>
</dbReference>
<dbReference type="EMBL" id="JBBJCI010000365">
    <property type="protein sequence ID" value="KAK7232945.1"/>
    <property type="molecule type" value="Genomic_DNA"/>
</dbReference>
<feature type="transmembrane region" description="Helical" evidence="4">
    <location>
        <begin position="724"/>
        <end position="746"/>
    </location>
</feature>
<keyword evidence="2" id="KW-0597">Phosphoprotein</keyword>
<feature type="transmembrane region" description="Helical" evidence="4">
    <location>
        <begin position="366"/>
        <end position="392"/>
    </location>
</feature>
<evidence type="ECO:0000313" key="6">
    <source>
        <dbReference type="EMBL" id="KAK7232945.1"/>
    </source>
</evidence>
<feature type="domain" description="Carrier" evidence="5">
    <location>
        <begin position="236"/>
        <end position="310"/>
    </location>
</feature>
<feature type="region of interest" description="Disordered" evidence="3">
    <location>
        <begin position="310"/>
        <end position="343"/>
    </location>
</feature>
<dbReference type="InterPro" id="IPR036736">
    <property type="entry name" value="ACP-like_sf"/>
</dbReference>
<name>A0ABR1FLD6_AURAN</name>
<comment type="caution">
    <text evidence="6">The sequence shown here is derived from an EMBL/GenBank/DDBJ whole genome shotgun (WGS) entry which is preliminary data.</text>
</comment>
<dbReference type="Gene3D" id="1.10.1200.10">
    <property type="entry name" value="ACP-like"/>
    <property type="match status" value="2"/>
</dbReference>
<keyword evidence="1" id="KW-0596">Phosphopantetheine</keyword>
<dbReference type="InterPro" id="IPR011004">
    <property type="entry name" value="Trimer_LpxA-like_sf"/>
</dbReference>
<dbReference type="SMART" id="SM00823">
    <property type="entry name" value="PKS_PP"/>
    <property type="match status" value="1"/>
</dbReference>
<evidence type="ECO:0000256" key="4">
    <source>
        <dbReference type="SAM" id="Phobius"/>
    </source>
</evidence>
<reference evidence="6 7" key="1">
    <citation type="submission" date="2024-03" db="EMBL/GenBank/DDBJ databases">
        <title>Aureococcus anophagefferens CCMP1851 and Kratosvirus quantuckense: Draft genome of a second virus-susceptible host strain in the model system.</title>
        <authorList>
            <person name="Chase E."/>
            <person name="Truchon A.R."/>
            <person name="Schepens W."/>
            <person name="Wilhelm S.W."/>
        </authorList>
    </citation>
    <scope>NUCLEOTIDE SEQUENCE [LARGE SCALE GENOMIC DNA]</scope>
    <source>
        <strain evidence="6 7">CCMP1851</strain>
    </source>
</reference>
<proteinExistence type="predicted"/>
<accession>A0ABR1FLD6</accession>
<sequence>MASRIKSLGSGSEGAPFLPLRGRRCSTLGTPWPAAARRRCRRPLRRGLRRRRRARAARARLLGGALGDGGAAAAGGPLSRRRPGRWRPSASSAQHTSAPVALDSALETLALDSLEVTAIVRDLEARTGAKLELLNVLSAATVGDVAKLVGDARRPRKGGALDAVRRAAASRRIDVARLAKSTAALSFRDADAWTRALQREYPGAVLDVSRVMACATADDVAALLTAAPPSARPTVEARPVDEAEIVRIVQKHAASAVDASSKFGSLGLDSIEVMAVARDLREETGVDVDLTDVLAVDSVAELATLSRRKASREEAAAAPRPSPFPSAFDRPWPGGRDEERYDAPSRYFRDGRAKRTDSARPGEPSLLYRLGFTLLSFVVGIAIPLCAVVPLLRIEKFLGARYGLIPKVYILIHRCGLPNIEAFVALWGASWSLEGHGDRLPGDGVLAFDRGWVPSLYWCYVFTVEYSVVGSLYYLTWTLACRANSVALKWLVVGKQRPGTFPIWTSATGFRSALFMNAVDCSLKQLWTALDHWHPSPLQALYLRAYGARVGQRVTFAGAIPIGLVEESGYDLVDIGDDVTFECHSILLPSRLETTTSVVHGHVRVMRGARLGFAAEVGEGVVVGENAVVGALARASKMCPPGAYYTSSGLVLREDLPRDGYGDVVEPPGCCDTTLRVPRRRGGLGVFHASLPLLSWMLLVPAVSAAASAPFAFTLLRHGLSWRLLFHVVFFLCAPCWCVAALVRFLKWFLDMPARGDERTLTPAFVAYAGLVQNWACLGQILGEDFFLYSGAMRLWWRAIGMDVSGRGVIISEMTASQGFADGVSVGDGAYLAARVALFVAAVDVDRGVASFPGVDVGAGAFIGPLGILMPGAKLEDGAAVGSCGIVGPGGVVPRGKLAMGDQHDPPLRLAWKPRPVDACKGRDALWDVGSTLVLLLNNLALLALTVLPWCGLLTAGLTRAVGARWAPPAFADAAEATAKVAVHAPLVALLLEACAYAVRLGGLCLLSSVVTIFVIRPLVTAYHVLFKHLVLGRLQPGVVHPMRSLKHLQWCVATIAGRAPALPHAFRFLWEYSNAYLRCMGATLGRRFRLFPHPQWSVAGSSEADLVTYGDDVDLGVTLYAHDFSNMHLQFKPVTVGDRMHSIGAKTQILPGSELPDGTTILPNGFNLVFPGVIEGANKYWAGNPVRVVRPDDVPRAQRRRDIAMDDGDGDAEDAPLLFHL</sequence>
<dbReference type="Proteomes" id="UP001363151">
    <property type="component" value="Unassembled WGS sequence"/>
</dbReference>
<dbReference type="Gene3D" id="2.160.10.10">
    <property type="entry name" value="Hexapeptide repeat proteins"/>
    <property type="match status" value="2"/>
</dbReference>